<proteinExistence type="predicted"/>
<keyword evidence="1" id="KW-0472">Membrane</keyword>
<evidence type="ECO:0000313" key="2">
    <source>
        <dbReference type="EMBL" id="KAK7032126.1"/>
    </source>
</evidence>
<dbReference type="AlphaFoldDB" id="A0AAW0C0V6"/>
<comment type="caution">
    <text evidence="2">The sequence shown here is derived from an EMBL/GenBank/DDBJ whole genome shotgun (WGS) entry which is preliminary data.</text>
</comment>
<protein>
    <submittedName>
        <fullName evidence="2">Uncharacterized protein</fullName>
    </submittedName>
</protein>
<sequence>MAPISASDSDSPSSAAIMEASMNNSDLPRPLLIAALILTGLYAFAPPLFRWLRPPQSVIALRNTADGLWDVIKSNTSVTSNRYKLQNPGGLKERLRSLEKEVKELEQQVREEPPRIRVFAWTMFEWNLVKRVNECYDGLRKLEGDILIEIENGNA</sequence>
<feature type="transmembrane region" description="Helical" evidence="1">
    <location>
        <begin position="31"/>
        <end position="52"/>
    </location>
</feature>
<gene>
    <name evidence="2" type="ORF">VNI00_013300</name>
</gene>
<name>A0AAW0C0V6_9AGAR</name>
<evidence type="ECO:0000256" key="1">
    <source>
        <dbReference type="SAM" id="Phobius"/>
    </source>
</evidence>
<dbReference type="EMBL" id="JAYKXP010000067">
    <property type="protein sequence ID" value="KAK7032126.1"/>
    <property type="molecule type" value="Genomic_DNA"/>
</dbReference>
<keyword evidence="1" id="KW-0812">Transmembrane</keyword>
<accession>A0AAW0C0V6</accession>
<keyword evidence="1" id="KW-1133">Transmembrane helix</keyword>
<organism evidence="2 3">
    <name type="scientific">Paramarasmius palmivorus</name>
    <dbReference type="NCBI Taxonomy" id="297713"/>
    <lineage>
        <taxon>Eukaryota</taxon>
        <taxon>Fungi</taxon>
        <taxon>Dikarya</taxon>
        <taxon>Basidiomycota</taxon>
        <taxon>Agaricomycotina</taxon>
        <taxon>Agaricomycetes</taxon>
        <taxon>Agaricomycetidae</taxon>
        <taxon>Agaricales</taxon>
        <taxon>Marasmiineae</taxon>
        <taxon>Marasmiaceae</taxon>
        <taxon>Paramarasmius</taxon>
    </lineage>
</organism>
<keyword evidence="3" id="KW-1185">Reference proteome</keyword>
<evidence type="ECO:0000313" key="3">
    <source>
        <dbReference type="Proteomes" id="UP001383192"/>
    </source>
</evidence>
<reference evidence="2 3" key="1">
    <citation type="submission" date="2024-01" db="EMBL/GenBank/DDBJ databases">
        <title>A draft genome for a cacao thread blight-causing isolate of Paramarasmius palmivorus.</title>
        <authorList>
            <person name="Baruah I.K."/>
            <person name="Bukari Y."/>
            <person name="Amoako-Attah I."/>
            <person name="Meinhardt L.W."/>
            <person name="Bailey B.A."/>
            <person name="Cohen S.P."/>
        </authorList>
    </citation>
    <scope>NUCLEOTIDE SEQUENCE [LARGE SCALE GENOMIC DNA]</scope>
    <source>
        <strain evidence="2 3">GH-12</strain>
    </source>
</reference>
<dbReference type="Proteomes" id="UP001383192">
    <property type="component" value="Unassembled WGS sequence"/>
</dbReference>